<evidence type="ECO:0000313" key="4">
    <source>
        <dbReference type="Proteomes" id="UP000294355"/>
    </source>
</evidence>
<protein>
    <submittedName>
        <fullName evidence="3">Uncharacterized protein</fullName>
    </submittedName>
</protein>
<dbReference type="OrthoDB" id="1543120at1236"/>
<feature type="compositionally biased region" description="Low complexity" evidence="1">
    <location>
        <begin position="48"/>
        <end position="66"/>
    </location>
</feature>
<feature type="signal peptide" evidence="2">
    <location>
        <begin position="1"/>
        <end position="21"/>
    </location>
</feature>
<feature type="chain" id="PRO_5019526068" evidence="2">
    <location>
        <begin position="22"/>
        <end position="66"/>
    </location>
</feature>
<dbReference type="Proteomes" id="UP000294355">
    <property type="component" value="Chromosome"/>
</dbReference>
<evidence type="ECO:0000256" key="1">
    <source>
        <dbReference type="SAM" id="MobiDB-lite"/>
    </source>
</evidence>
<organism evidence="3 4">
    <name type="scientific">Acinetobacter calcoaceticus</name>
    <dbReference type="NCBI Taxonomy" id="471"/>
    <lineage>
        <taxon>Bacteria</taxon>
        <taxon>Pseudomonadati</taxon>
        <taxon>Pseudomonadota</taxon>
        <taxon>Gammaproteobacteria</taxon>
        <taxon>Moraxellales</taxon>
        <taxon>Moraxellaceae</taxon>
        <taxon>Acinetobacter</taxon>
        <taxon>Acinetobacter calcoaceticus/baumannii complex</taxon>
    </lineage>
</organism>
<name>A0A446ZMG3_ACICA</name>
<sequence precursor="true">MKLAKTLLATTLALTAVSTFAASKHEQAHSTASEEKVVVSTQEQANTANAASEAVGSASEAAPATR</sequence>
<dbReference type="AlphaFoldDB" id="A0A446ZMG3"/>
<reference evidence="3 4" key="1">
    <citation type="submission" date="2018-08" db="EMBL/GenBank/DDBJ databases">
        <authorList>
            <person name="Gonzaga-Molto A."/>
        </authorList>
    </citation>
    <scope>NUCLEOTIDE SEQUENCE [LARGE SCALE GENOMIC DNA]</scope>
    <source>
        <strain evidence="3">Acinetobacter calcoaceticus str. 2117</strain>
    </source>
</reference>
<dbReference type="EMBL" id="LS999521">
    <property type="protein sequence ID" value="VAX45591.1"/>
    <property type="molecule type" value="Genomic_DNA"/>
</dbReference>
<gene>
    <name evidence="3" type="ORF">AC2117_02789</name>
</gene>
<feature type="compositionally biased region" description="Basic and acidic residues" evidence="1">
    <location>
        <begin position="25"/>
        <end position="37"/>
    </location>
</feature>
<evidence type="ECO:0000313" key="3">
    <source>
        <dbReference type="EMBL" id="VAX45591.1"/>
    </source>
</evidence>
<accession>A0A446ZMG3</accession>
<dbReference type="RefSeq" id="WP_133974927.1">
    <property type="nucleotide sequence ID" value="NZ_LS999521.1"/>
</dbReference>
<evidence type="ECO:0000256" key="2">
    <source>
        <dbReference type="SAM" id="SignalP"/>
    </source>
</evidence>
<keyword evidence="2" id="KW-0732">Signal</keyword>
<feature type="region of interest" description="Disordered" evidence="1">
    <location>
        <begin position="25"/>
        <end position="66"/>
    </location>
</feature>
<proteinExistence type="predicted"/>